<dbReference type="EMBL" id="CP000251">
    <property type="protein sequence ID" value="ABC82829.1"/>
    <property type="molecule type" value="Genomic_DNA"/>
</dbReference>
<protein>
    <submittedName>
        <fullName evidence="7">Transferase hexapeptide repeat protein</fullName>
    </submittedName>
</protein>
<feature type="binding site" evidence="5">
    <location>
        <position position="74"/>
    </location>
    <ligand>
        <name>substrate</name>
    </ligand>
</feature>
<comment type="similarity">
    <text evidence="1">Belongs to the transferase hexapeptide repeat family.</text>
</comment>
<evidence type="ECO:0000256" key="3">
    <source>
        <dbReference type="ARBA" id="ARBA00022737"/>
    </source>
</evidence>
<gene>
    <name evidence="7" type="ordered locus">Adeh_3060</name>
</gene>
<accession>Q2IE24</accession>
<name>Q2IE24_ANADE</name>
<evidence type="ECO:0000256" key="5">
    <source>
        <dbReference type="PIRSR" id="PIRSR620019-2"/>
    </source>
</evidence>
<feature type="site" description="Increases basicity of active site His" evidence="4">
    <location>
        <position position="145"/>
    </location>
</feature>
<dbReference type="KEGG" id="ade:Adeh_3060"/>
<evidence type="ECO:0000259" key="6">
    <source>
        <dbReference type="Pfam" id="PF17836"/>
    </source>
</evidence>
<dbReference type="Pfam" id="PF17836">
    <property type="entry name" value="PglD_N"/>
    <property type="match status" value="1"/>
</dbReference>
<feature type="active site" description="Proton acceptor" evidence="4">
    <location>
        <position position="144"/>
    </location>
</feature>
<evidence type="ECO:0000313" key="8">
    <source>
        <dbReference type="Proteomes" id="UP000001935"/>
    </source>
</evidence>
<dbReference type="InterPro" id="IPR011004">
    <property type="entry name" value="Trimer_LpxA-like_sf"/>
</dbReference>
<dbReference type="eggNOG" id="COG0110">
    <property type="taxonomic scope" value="Bacteria"/>
</dbReference>
<dbReference type="PANTHER" id="PTHR43300">
    <property type="entry name" value="ACETYLTRANSFERASE"/>
    <property type="match status" value="1"/>
</dbReference>
<dbReference type="InterPro" id="IPR020019">
    <property type="entry name" value="AcTrfase_PglD-like"/>
</dbReference>
<dbReference type="SUPFAM" id="SSF51161">
    <property type="entry name" value="Trimeric LpxA-like enzymes"/>
    <property type="match status" value="1"/>
</dbReference>
<keyword evidence="3" id="KW-0677">Repeat</keyword>
<dbReference type="NCBIfam" id="TIGR03570">
    <property type="entry name" value="NeuD_NnaD"/>
    <property type="match status" value="1"/>
</dbReference>
<dbReference type="Gene3D" id="2.160.10.10">
    <property type="entry name" value="Hexapeptide repeat proteins"/>
    <property type="match status" value="1"/>
</dbReference>
<evidence type="ECO:0000256" key="4">
    <source>
        <dbReference type="PIRSR" id="PIRSR620019-1"/>
    </source>
</evidence>
<dbReference type="Proteomes" id="UP000001935">
    <property type="component" value="Chromosome"/>
</dbReference>
<sequence>MRRNLIVLGSSGLAREMAMVAEQIDAREHRWNFMGFVGASMEEQGRDLGLGPVLGDDAWLLAQELEADLVVGVGYPKVRASILSRYLAAGDRFQFPNLVHPSATLDFRRVEMGRGNVVTAGVAMTCDIRIGDFNLFNLNVTVGHDATIGSFDVFNPSVNVSGYVRVGDRVLVGTGAQVLENLSVGADATVGAGAVVRADVEPGQTVVGVPAKPVTRRS</sequence>
<dbReference type="PROSITE" id="PS00101">
    <property type="entry name" value="HEXAPEP_TRANSFERASES"/>
    <property type="match status" value="1"/>
</dbReference>
<dbReference type="HOGENOM" id="CLU_081811_1_1_7"/>
<dbReference type="PANTHER" id="PTHR43300:SF7">
    <property type="entry name" value="UDP-N-ACETYLBACILLOSAMINE N-ACETYLTRANSFERASE"/>
    <property type="match status" value="1"/>
</dbReference>
<dbReference type="GO" id="GO:0016740">
    <property type="term" value="F:transferase activity"/>
    <property type="evidence" value="ECO:0007669"/>
    <property type="project" value="UniProtKB-KW"/>
</dbReference>
<evidence type="ECO:0000256" key="1">
    <source>
        <dbReference type="ARBA" id="ARBA00007274"/>
    </source>
</evidence>
<dbReference type="InterPro" id="IPR018357">
    <property type="entry name" value="Hexapep_transf_CS"/>
</dbReference>
<dbReference type="Gene3D" id="3.40.50.20">
    <property type="match status" value="1"/>
</dbReference>
<dbReference type="STRING" id="290397.Adeh_3060"/>
<dbReference type="InterPro" id="IPR041561">
    <property type="entry name" value="PglD_N"/>
</dbReference>
<proteinExistence type="inferred from homology"/>
<dbReference type="RefSeq" id="WP_011422111.1">
    <property type="nucleotide sequence ID" value="NC_007760.1"/>
</dbReference>
<dbReference type="OrthoDB" id="9815592at2"/>
<organism evidence="7 8">
    <name type="scientific">Anaeromyxobacter dehalogenans (strain 2CP-C)</name>
    <dbReference type="NCBI Taxonomy" id="290397"/>
    <lineage>
        <taxon>Bacteria</taxon>
        <taxon>Pseudomonadati</taxon>
        <taxon>Myxococcota</taxon>
        <taxon>Myxococcia</taxon>
        <taxon>Myxococcales</taxon>
        <taxon>Cystobacterineae</taxon>
        <taxon>Anaeromyxobacteraceae</taxon>
        <taxon>Anaeromyxobacter</taxon>
    </lineage>
</organism>
<reference evidence="7" key="1">
    <citation type="submission" date="2006-01" db="EMBL/GenBank/DDBJ databases">
        <title>Complete sequence of Anaeromyxobacter dehalogenans 2CP-C.</title>
        <authorList>
            <consortium name="US DOE Joint Genome Institute"/>
            <person name="Copeland A."/>
            <person name="Lucas S."/>
            <person name="Lapidus A."/>
            <person name="Barry K."/>
            <person name="Detter J.C."/>
            <person name="Glavina T."/>
            <person name="Hammon N."/>
            <person name="Israni S."/>
            <person name="Pitluck S."/>
            <person name="Brettin T."/>
            <person name="Bruce D."/>
            <person name="Han C."/>
            <person name="Tapia R."/>
            <person name="Gilna P."/>
            <person name="Kiss H."/>
            <person name="Schmutz J."/>
            <person name="Larimer F."/>
            <person name="Land M."/>
            <person name="Kyrpides N."/>
            <person name="Anderson I."/>
            <person name="Sanford R.A."/>
            <person name="Ritalahti K.M."/>
            <person name="Thomas H.S."/>
            <person name="Kirby J.R."/>
            <person name="Zhulin I.B."/>
            <person name="Loeffler F.E."/>
            <person name="Richardson P."/>
        </authorList>
    </citation>
    <scope>NUCLEOTIDE SEQUENCE</scope>
    <source>
        <strain evidence="7">2CP-C</strain>
    </source>
</reference>
<dbReference type="InterPro" id="IPR050179">
    <property type="entry name" value="Trans_hexapeptide_repeat"/>
</dbReference>
<evidence type="ECO:0000313" key="7">
    <source>
        <dbReference type="EMBL" id="ABC82829.1"/>
    </source>
</evidence>
<keyword evidence="2 7" id="KW-0808">Transferase</keyword>
<dbReference type="AlphaFoldDB" id="Q2IE24"/>
<dbReference type="CDD" id="cd03360">
    <property type="entry name" value="LbH_AT_putative"/>
    <property type="match status" value="1"/>
</dbReference>
<feature type="domain" description="PglD N-terminal" evidence="6">
    <location>
        <begin position="4"/>
        <end position="85"/>
    </location>
</feature>
<evidence type="ECO:0000256" key="2">
    <source>
        <dbReference type="ARBA" id="ARBA00022679"/>
    </source>
</evidence>